<dbReference type="InterPro" id="IPR023346">
    <property type="entry name" value="Lysozyme-like_dom_sf"/>
</dbReference>
<protein>
    <recommendedName>
        <fullName evidence="2">chitinase</fullName>
        <ecNumber evidence="2">3.2.1.14</ecNumber>
    </recommendedName>
</protein>
<evidence type="ECO:0000256" key="2">
    <source>
        <dbReference type="ARBA" id="ARBA00012729"/>
    </source>
</evidence>
<dbReference type="SUPFAM" id="SSF57016">
    <property type="entry name" value="Plant lectins/antimicrobial peptides"/>
    <property type="match status" value="1"/>
</dbReference>
<name>N1QQB0_AEGTA</name>
<dbReference type="AlphaFoldDB" id="N1QQB0"/>
<dbReference type="InterPro" id="IPR001002">
    <property type="entry name" value="Chitin-bd_1"/>
</dbReference>
<accession>N1QQB0</accession>
<dbReference type="Gene3D" id="3.30.60.10">
    <property type="entry name" value="Endochitinase-like"/>
    <property type="match status" value="1"/>
</dbReference>
<proteinExistence type="predicted"/>
<dbReference type="GO" id="GO:0016998">
    <property type="term" value="P:cell wall macromolecule catabolic process"/>
    <property type="evidence" value="ECO:0007669"/>
    <property type="project" value="InterPro"/>
</dbReference>
<dbReference type="Pfam" id="PF00187">
    <property type="entry name" value="Chitin_bind_1"/>
    <property type="match status" value="1"/>
</dbReference>
<keyword evidence="10" id="KW-0624">Polysaccharide degradation</keyword>
<evidence type="ECO:0000313" key="11">
    <source>
        <dbReference type="EnsemblPlants" id="EMT02798"/>
    </source>
</evidence>
<evidence type="ECO:0000256" key="6">
    <source>
        <dbReference type="ARBA" id="ARBA00023024"/>
    </source>
</evidence>
<dbReference type="PROSITE" id="PS50941">
    <property type="entry name" value="CHIT_BIND_I_2"/>
    <property type="match status" value="1"/>
</dbReference>
<keyword evidence="8" id="KW-0119">Carbohydrate metabolism</keyword>
<evidence type="ECO:0000256" key="3">
    <source>
        <dbReference type="ARBA" id="ARBA00022669"/>
    </source>
</evidence>
<dbReference type="Pfam" id="PF00182">
    <property type="entry name" value="Glyco_hydro_19"/>
    <property type="match status" value="1"/>
</dbReference>
<evidence type="ECO:0000256" key="1">
    <source>
        <dbReference type="ARBA" id="ARBA00000822"/>
    </source>
</evidence>
<keyword evidence="3" id="KW-0147">Chitin-binding</keyword>
<evidence type="ECO:0000256" key="7">
    <source>
        <dbReference type="ARBA" id="ARBA00023157"/>
    </source>
</evidence>
<keyword evidence="4" id="KW-0378">Hydrolase</keyword>
<dbReference type="InterPro" id="IPR018371">
    <property type="entry name" value="Chitin-binding_1_CS"/>
</dbReference>
<dbReference type="PROSITE" id="PS00026">
    <property type="entry name" value="CHIT_BIND_I_1"/>
    <property type="match status" value="1"/>
</dbReference>
<keyword evidence="6" id="KW-0146">Chitin degradation</keyword>
<dbReference type="GO" id="GO:0008061">
    <property type="term" value="F:chitin binding"/>
    <property type="evidence" value="ECO:0007669"/>
    <property type="project" value="UniProtKB-UniRule"/>
</dbReference>
<dbReference type="GO" id="GO:0006032">
    <property type="term" value="P:chitin catabolic process"/>
    <property type="evidence" value="ECO:0007669"/>
    <property type="project" value="UniProtKB-KW"/>
</dbReference>
<evidence type="ECO:0000256" key="9">
    <source>
        <dbReference type="ARBA" id="ARBA00023295"/>
    </source>
</evidence>
<keyword evidence="7" id="KW-1015">Disulfide bond</keyword>
<comment type="catalytic activity">
    <reaction evidence="1">
        <text>Random endo-hydrolysis of N-acetyl-beta-D-glucosaminide (1-&gt;4)-beta-linkages in chitin and chitodextrins.</text>
        <dbReference type="EC" id="3.2.1.14"/>
    </reaction>
</comment>
<dbReference type="GO" id="GO:0000272">
    <property type="term" value="P:polysaccharide catabolic process"/>
    <property type="evidence" value="ECO:0007669"/>
    <property type="project" value="UniProtKB-KW"/>
</dbReference>
<dbReference type="SUPFAM" id="SSF53955">
    <property type="entry name" value="Lysozyme-like"/>
    <property type="match status" value="1"/>
</dbReference>
<dbReference type="EnsemblPlants" id="EMT02798">
    <property type="protein sequence ID" value="EMT02798"/>
    <property type="gene ID" value="F775_21935"/>
</dbReference>
<dbReference type="InterPro" id="IPR000726">
    <property type="entry name" value="Glyco_hydro_19_cat"/>
</dbReference>
<dbReference type="GO" id="GO:0008843">
    <property type="term" value="F:endochitinase activity"/>
    <property type="evidence" value="ECO:0007669"/>
    <property type="project" value="UniProtKB-EC"/>
</dbReference>
<keyword evidence="5" id="KW-0611">Plant defense</keyword>
<dbReference type="EC" id="3.2.1.14" evidence="2"/>
<evidence type="ECO:0000256" key="8">
    <source>
        <dbReference type="ARBA" id="ARBA00023277"/>
    </source>
</evidence>
<keyword evidence="9" id="KW-0326">Glycosidase</keyword>
<dbReference type="Gene3D" id="1.10.530.10">
    <property type="match status" value="1"/>
</dbReference>
<dbReference type="PRINTS" id="PR00451">
    <property type="entry name" value="CHITINBINDNG"/>
</dbReference>
<dbReference type="SMART" id="SM00270">
    <property type="entry name" value="ChtBD1"/>
    <property type="match status" value="1"/>
</dbReference>
<evidence type="ECO:0000256" key="10">
    <source>
        <dbReference type="ARBA" id="ARBA00023326"/>
    </source>
</evidence>
<dbReference type="GO" id="GO:0050832">
    <property type="term" value="P:defense response to fungus"/>
    <property type="evidence" value="ECO:0007669"/>
    <property type="project" value="TreeGrafter"/>
</dbReference>
<reference evidence="11" key="1">
    <citation type="submission" date="2015-06" db="UniProtKB">
        <authorList>
            <consortium name="EnsemblPlants"/>
        </authorList>
    </citation>
    <scope>IDENTIFICATION</scope>
</reference>
<dbReference type="InterPro" id="IPR036861">
    <property type="entry name" value="Endochitinase-like_sf"/>
</dbReference>
<dbReference type="FunFam" id="3.30.60.10:FF:000001">
    <property type="entry name" value="Basic endochitinase"/>
    <property type="match status" value="1"/>
</dbReference>
<dbReference type="CDD" id="cd00325">
    <property type="entry name" value="chitinase_GH19"/>
    <property type="match status" value="1"/>
</dbReference>
<organism evidence="11">
    <name type="scientific">Aegilops tauschii</name>
    <name type="common">Tausch's goatgrass</name>
    <name type="synonym">Aegilops squarrosa</name>
    <dbReference type="NCBI Taxonomy" id="37682"/>
    <lineage>
        <taxon>Eukaryota</taxon>
        <taxon>Viridiplantae</taxon>
        <taxon>Streptophyta</taxon>
        <taxon>Embryophyta</taxon>
        <taxon>Tracheophyta</taxon>
        <taxon>Spermatophyta</taxon>
        <taxon>Magnoliopsida</taxon>
        <taxon>Liliopsida</taxon>
        <taxon>Poales</taxon>
        <taxon>Poaceae</taxon>
        <taxon>BOP clade</taxon>
        <taxon>Pooideae</taxon>
        <taxon>Triticodae</taxon>
        <taxon>Triticeae</taxon>
        <taxon>Triticinae</taxon>
        <taxon>Aegilops</taxon>
    </lineage>
</organism>
<evidence type="ECO:0000256" key="4">
    <source>
        <dbReference type="ARBA" id="ARBA00022801"/>
    </source>
</evidence>
<dbReference type="PANTHER" id="PTHR22595:SF118">
    <property type="entry name" value="CHITINASE"/>
    <property type="match status" value="1"/>
</dbReference>
<evidence type="ECO:0000256" key="5">
    <source>
        <dbReference type="ARBA" id="ARBA00022821"/>
    </source>
</evidence>
<sequence length="148" mass="15948">MAIACARAAQCGPQADGATCPNCLCCSRYGWCGSTSEYCRDGCQSQCSGCGGRTPNIFDRGSVSSIVSRSLFDQMLLHRNNRACQAKGFYTYDAVLATAAAFRGFDTTGDTATRKRKVAAFLAQTSHETTVGWDTAPNGPYAWDYCFK</sequence>
<dbReference type="CDD" id="cd06921">
    <property type="entry name" value="ChtBD1_GH19_hevein"/>
    <property type="match status" value="1"/>
</dbReference>
<dbReference type="PANTHER" id="PTHR22595">
    <property type="entry name" value="CHITINASE-RELATED"/>
    <property type="match status" value="1"/>
</dbReference>